<accession>A0AAW0CGB9</accession>
<evidence type="ECO:0000313" key="2">
    <source>
        <dbReference type="Proteomes" id="UP001362999"/>
    </source>
</evidence>
<evidence type="ECO:0000313" key="1">
    <source>
        <dbReference type="EMBL" id="KAK7038517.1"/>
    </source>
</evidence>
<dbReference type="EMBL" id="JAWWNJ010000017">
    <property type="protein sequence ID" value="KAK7038517.1"/>
    <property type="molecule type" value="Genomic_DNA"/>
</dbReference>
<name>A0AAW0CGB9_9AGAR</name>
<dbReference type="Proteomes" id="UP001362999">
    <property type="component" value="Unassembled WGS sequence"/>
</dbReference>
<reference evidence="1 2" key="1">
    <citation type="journal article" date="2024" name="J Genomics">
        <title>Draft genome sequencing and assembly of Favolaschia claudopus CIRM-BRFM 2984 isolated from oak limbs.</title>
        <authorList>
            <person name="Navarro D."/>
            <person name="Drula E."/>
            <person name="Chaduli D."/>
            <person name="Cazenave R."/>
            <person name="Ahrendt S."/>
            <person name="Wang J."/>
            <person name="Lipzen A."/>
            <person name="Daum C."/>
            <person name="Barry K."/>
            <person name="Grigoriev I.V."/>
            <person name="Favel A."/>
            <person name="Rosso M.N."/>
            <person name="Martin F."/>
        </authorList>
    </citation>
    <scope>NUCLEOTIDE SEQUENCE [LARGE SCALE GENOMIC DNA]</scope>
    <source>
        <strain evidence="1 2">CIRM-BRFM 2984</strain>
    </source>
</reference>
<sequence length="323" mass="36092">MAAAFHRIPLQLHYPNEDQPLKIIMARIPAVMPTPYLCPGSYLYLGRSFTQLPDEIQSFVTSCGLNDPRQYTSADVAAVCRTYTERFIELTQPTCERIVQIQMYWNILSNVCLPQMQHSLATYHPIMACLIRLQRDEAIPALLEQVKEYLLYADALVWADIALRQCTSDAASFCEISHHRDLQIQPVMNRIVTFITELYAWVAKMWEDGWSVDGTSTYLRVEPSPRMQKVLEHDMPVVFPPVLTLVSGPRIGAMSPPPLYEAPATITPVVESCTLAPQTPPSARDVTVGSPPFSPRSPTGRIAVRLAASAASSCSWGSLTRVR</sequence>
<gene>
    <name evidence="1" type="ORF">R3P38DRAFT_3350520</name>
</gene>
<keyword evidence="2" id="KW-1185">Reference proteome</keyword>
<comment type="caution">
    <text evidence="1">The sequence shown here is derived from an EMBL/GenBank/DDBJ whole genome shotgun (WGS) entry which is preliminary data.</text>
</comment>
<proteinExistence type="predicted"/>
<protein>
    <submittedName>
        <fullName evidence="1">Uncharacterized protein</fullName>
    </submittedName>
</protein>
<dbReference type="AlphaFoldDB" id="A0AAW0CGB9"/>
<organism evidence="1 2">
    <name type="scientific">Favolaschia claudopus</name>
    <dbReference type="NCBI Taxonomy" id="2862362"/>
    <lineage>
        <taxon>Eukaryota</taxon>
        <taxon>Fungi</taxon>
        <taxon>Dikarya</taxon>
        <taxon>Basidiomycota</taxon>
        <taxon>Agaricomycotina</taxon>
        <taxon>Agaricomycetes</taxon>
        <taxon>Agaricomycetidae</taxon>
        <taxon>Agaricales</taxon>
        <taxon>Marasmiineae</taxon>
        <taxon>Mycenaceae</taxon>
        <taxon>Favolaschia</taxon>
    </lineage>
</organism>